<dbReference type="STRING" id="1379270.GEMMAAP_15995"/>
<keyword evidence="2" id="KW-0378">Hydrolase</keyword>
<dbReference type="PANTHER" id="PTHR46438:SF11">
    <property type="entry name" value="LIPASE-RELATED"/>
    <property type="match status" value="1"/>
</dbReference>
<name>A0A143BLG0_9BACT</name>
<feature type="domain" description="AB hydrolase-1" evidence="1">
    <location>
        <begin position="66"/>
        <end position="300"/>
    </location>
</feature>
<dbReference type="GO" id="GO:0016787">
    <property type="term" value="F:hydrolase activity"/>
    <property type="evidence" value="ECO:0007669"/>
    <property type="project" value="UniProtKB-KW"/>
</dbReference>
<evidence type="ECO:0000313" key="3">
    <source>
        <dbReference type="Proteomes" id="UP000076404"/>
    </source>
</evidence>
<organism evidence="2 3">
    <name type="scientific">Gemmatimonas phototrophica</name>
    <dbReference type="NCBI Taxonomy" id="1379270"/>
    <lineage>
        <taxon>Bacteria</taxon>
        <taxon>Pseudomonadati</taxon>
        <taxon>Gemmatimonadota</taxon>
        <taxon>Gemmatimonadia</taxon>
        <taxon>Gemmatimonadales</taxon>
        <taxon>Gemmatimonadaceae</taxon>
        <taxon>Gemmatimonas</taxon>
    </lineage>
</organism>
<protein>
    <submittedName>
        <fullName evidence="2">Alpha/beta hydrolase</fullName>
    </submittedName>
</protein>
<dbReference type="PRINTS" id="PR00111">
    <property type="entry name" value="ABHYDROLASE"/>
</dbReference>
<keyword evidence="3" id="KW-1185">Reference proteome</keyword>
<sequence length="314" mass="34440">MRLAKWLTVGFMLTVLLLLGYSAVAAPDRTVAELAPRWAPPPSVFRPVDGLQVHLRDEGLQADSVPVLLLHGTSSSLHTWEGWSGTLRGTRRVISVDLPGFGLTGPDPRDDYRMVRYTRFVTALLDSLQVARVDIAGNSLGGEIAWNVAARHPERVRKLVLVDPAGFAFTSASVPIGFRLARTPSLSWLFTRILPRSVVESSVKDVYGNPALVSDAMVTRYYELALRAGNRAAVQARFAQSAPGADTALIARITAPTLMLWGGRDKLIPPSEAARFQRLLPMAQLVMYPELGHVPQEEDPRRTVTDVLGFLAER</sequence>
<proteinExistence type="predicted"/>
<dbReference type="Proteomes" id="UP000076404">
    <property type="component" value="Chromosome"/>
</dbReference>
<dbReference type="KEGG" id="gph:GEMMAAP_15995"/>
<accession>A0A143BLG0</accession>
<dbReference type="InterPro" id="IPR000639">
    <property type="entry name" value="Epox_hydrolase-like"/>
</dbReference>
<dbReference type="EMBL" id="CP011454">
    <property type="protein sequence ID" value="AMW05889.1"/>
    <property type="molecule type" value="Genomic_DNA"/>
</dbReference>
<evidence type="ECO:0000313" key="2">
    <source>
        <dbReference type="EMBL" id="AMW05889.1"/>
    </source>
</evidence>
<reference evidence="2 3" key="1">
    <citation type="journal article" date="2014" name="Proc. Natl. Acad. Sci. U.S.A.">
        <title>Functional type 2 photosynthetic reaction centers found in the rare bacterial phylum Gemmatimonadetes.</title>
        <authorList>
            <person name="Zeng Y."/>
            <person name="Feng F."/>
            <person name="Medova H."/>
            <person name="Dean J."/>
            <person name="Koblizek M."/>
        </authorList>
    </citation>
    <scope>NUCLEOTIDE SEQUENCE [LARGE SCALE GENOMIC DNA]</scope>
    <source>
        <strain evidence="2 3">AP64</strain>
    </source>
</reference>
<dbReference type="AlphaFoldDB" id="A0A143BLG0"/>
<dbReference type="PRINTS" id="PR00412">
    <property type="entry name" value="EPOXHYDRLASE"/>
</dbReference>
<dbReference type="InterPro" id="IPR029058">
    <property type="entry name" value="AB_hydrolase_fold"/>
</dbReference>
<evidence type="ECO:0000259" key="1">
    <source>
        <dbReference type="Pfam" id="PF00561"/>
    </source>
</evidence>
<dbReference type="PANTHER" id="PTHR46438">
    <property type="entry name" value="ALPHA/BETA-HYDROLASES SUPERFAMILY PROTEIN"/>
    <property type="match status" value="1"/>
</dbReference>
<dbReference type="RefSeq" id="WP_026848390.1">
    <property type="nucleotide sequence ID" value="NZ_CP011454.1"/>
</dbReference>
<reference evidence="2 3" key="2">
    <citation type="journal article" date="2016" name="Environ. Microbiol. Rep.">
        <title>Metagenomic evidence for the presence of phototrophic Gemmatimonadetes bacteria in diverse environments.</title>
        <authorList>
            <person name="Zeng Y."/>
            <person name="Baumbach J."/>
            <person name="Barbosa E.G."/>
            <person name="Azevedo V."/>
            <person name="Zhang C."/>
            <person name="Koblizek M."/>
        </authorList>
    </citation>
    <scope>NUCLEOTIDE SEQUENCE [LARGE SCALE GENOMIC DNA]</scope>
    <source>
        <strain evidence="2 3">AP64</strain>
    </source>
</reference>
<dbReference type="InterPro" id="IPR000073">
    <property type="entry name" value="AB_hydrolase_1"/>
</dbReference>
<dbReference type="Pfam" id="PF00561">
    <property type="entry name" value="Abhydrolase_1"/>
    <property type="match status" value="1"/>
</dbReference>
<gene>
    <name evidence="2" type="ORF">GEMMAAP_15995</name>
</gene>
<dbReference type="eggNOG" id="COG2267">
    <property type="taxonomic scope" value="Bacteria"/>
</dbReference>
<dbReference type="SUPFAM" id="SSF53474">
    <property type="entry name" value="alpha/beta-Hydrolases"/>
    <property type="match status" value="1"/>
</dbReference>
<dbReference type="OrthoDB" id="9802676at2"/>
<dbReference type="Gene3D" id="3.40.50.1820">
    <property type="entry name" value="alpha/beta hydrolase"/>
    <property type="match status" value="1"/>
</dbReference>